<feature type="compositionally biased region" description="Polar residues" evidence="1">
    <location>
        <begin position="856"/>
        <end position="871"/>
    </location>
</feature>
<sequence>MENVFEKYMKPRDPQKEEDAWPAGLFSAVLTGFVGPYYAVLLPPPDFNTVILERISAQLGNMSSNPAVVPGSSSSPFPPAPPAPRWIATLWFASLVFSLGAASVALAVNQWLNFHAEQWGLLTVQQKVRTWQLRRESLNKWNVEFIVSLLPCLLQVALILFIVGMVGYLWVLGPDIAVLSTVLVGASLMFLASTSVLPALVPYSPYKSPQAWWICQACRGMRWGIYWIPLQFCHMILPLLDYWYWHVTGFSEMYAWQIRHWTKKVRTSLAERRNLASTLMKKRDWLAHEQACLDGSEEKALFWDIYTIAQDLDVLRAMATCARAMPIARAIKNVVEIGQKVANALSNRQYSDSSHSVPGDQLLSDDLGRTATALIGRMALDAFLRTQTGLDDDTHALDSDYRRMLAGLIRAMPLADGQRACMSLFQHLRDGRLSTKQQRATLEVIQDVYISIDILAEDALWGSPNRYIMQKVRKFECAPHTELYRLRDVQGKSSIYFGYNRCKLKFGIDWECMQTALTTVYAHRDPVSAIQIATTVLVICMLSVKNEHTSPAEPSRGAYLADTLHRFDEHLATLRRKELRDAIQALPPAATYRLDWVLYRMTDWDIYKSLSTTEIRQNAMMSTNRIARRLQWLLECDVWTPSGTVQGFNVRLGSYAEWAQLCLEEDRIDTTDLGEGWLECAPDEPQSEGDRKVDSPEAAGPGPTEAGDEQARDLPEPRPDHPKRSITQSLVDAVHRLTCRRRAPDVEMQAVGAGSESNAAPDAPVATTLDESESPHAQGPDAAQTESVHPREDTKPHAHDFESDDARAVAEAGTSAGEGRLGGLAGAIKYADIRQGSDAHSSLEGGGAPGDVPAQPSASHQELGRQSRNSG</sequence>
<dbReference type="Proteomes" id="UP000298390">
    <property type="component" value="Unassembled WGS sequence"/>
</dbReference>
<name>A0A4Y9Y3I3_9APHY</name>
<dbReference type="InterPro" id="IPR045338">
    <property type="entry name" value="DUF6535"/>
</dbReference>
<feature type="transmembrane region" description="Helical" evidence="2">
    <location>
        <begin position="176"/>
        <end position="203"/>
    </location>
</feature>
<accession>A0A4Y9Y3I3</accession>
<gene>
    <name evidence="4" type="ORF">EVJ58_g8299</name>
</gene>
<proteinExistence type="predicted"/>
<evidence type="ECO:0000259" key="3">
    <source>
        <dbReference type="Pfam" id="PF20153"/>
    </source>
</evidence>
<feature type="region of interest" description="Disordered" evidence="1">
    <location>
        <begin position="837"/>
        <end position="871"/>
    </location>
</feature>
<dbReference type="AlphaFoldDB" id="A0A4Y9Y3I3"/>
<feature type="domain" description="DUF6535" evidence="3">
    <location>
        <begin position="23"/>
        <end position="170"/>
    </location>
</feature>
<feature type="compositionally biased region" description="Basic and acidic residues" evidence="1">
    <location>
        <begin position="788"/>
        <end position="808"/>
    </location>
</feature>
<feature type="region of interest" description="Disordered" evidence="1">
    <location>
        <begin position="748"/>
        <end position="821"/>
    </location>
</feature>
<dbReference type="EMBL" id="SEKV01000598">
    <property type="protein sequence ID" value="TFY55359.1"/>
    <property type="molecule type" value="Genomic_DNA"/>
</dbReference>
<keyword evidence="2" id="KW-1133">Transmembrane helix</keyword>
<reference evidence="4 5" key="1">
    <citation type="submission" date="2019-01" db="EMBL/GenBank/DDBJ databases">
        <title>Genome sequencing of the rare red list fungi Fomitopsis rosea.</title>
        <authorList>
            <person name="Buettner E."/>
            <person name="Kellner H."/>
        </authorList>
    </citation>
    <scope>NUCLEOTIDE SEQUENCE [LARGE SCALE GENOMIC DNA]</scope>
    <source>
        <strain evidence="4 5">DSM 105464</strain>
    </source>
</reference>
<organism evidence="4 5">
    <name type="scientific">Rhodofomes roseus</name>
    <dbReference type="NCBI Taxonomy" id="34475"/>
    <lineage>
        <taxon>Eukaryota</taxon>
        <taxon>Fungi</taxon>
        <taxon>Dikarya</taxon>
        <taxon>Basidiomycota</taxon>
        <taxon>Agaricomycotina</taxon>
        <taxon>Agaricomycetes</taxon>
        <taxon>Polyporales</taxon>
        <taxon>Rhodofomes</taxon>
    </lineage>
</organism>
<evidence type="ECO:0000313" key="5">
    <source>
        <dbReference type="Proteomes" id="UP000298390"/>
    </source>
</evidence>
<keyword evidence="2" id="KW-0812">Transmembrane</keyword>
<feature type="compositionally biased region" description="Basic and acidic residues" evidence="1">
    <location>
        <begin position="709"/>
        <end position="723"/>
    </location>
</feature>
<dbReference type="Pfam" id="PF20153">
    <property type="entry name" value="DUF6535"/>
    <property type="match status" value="1"/>
</dbReference>
<feature type="transmembrane region" description="Helical" evidence="2">
    <location>
        <begin position="86"/>
        <end position="108"/>
    </location>
</feature>
<evidence type="ECO:0000256" key="1">
    <source>
        <dbReference type="SAM" id="MobiDB-lite"/>
    </source>
</evidence>
<comment type="caution">
    <text evidence="4">The sequence shown here is derived from an EMBL/GenBank/DDBJ whole genome shotgun (WGS) entry which is preliminary data.</text>
</comment>
<protein>
    <recommendedName>
        <fullName evidence="3">DUF6535 domain-containing protein</fullName>
    </recommendedName>
</protein>
<evidence type="ECO:0000313" key="4">
    <source>
        <dbReference type="EMBL" id="TFY55359.1"/>
    </source>
</evidence>
<feature type="transmembrane region" description="Helical" evidence="2">
    <location>
        <begin position="20"/>
        <end position="39"/>
    </location>
</feature>
<keyword evidence="2" id="KW-0472">Membrane</keyword>
<feature type="transmembrane region" description="Helical" evidence="2">
    <location>
        <begin position="145"/>
        <end position="170"/>
    </location>
</feature>
<evidence type="ECO:0000256" key="2">
    <source>
        <dbReference type="SAM" id="Phobius"/>
    </source>
</evidence>
<feature type="region of interest" description="Disordered" evidence="1">
    <location>
        <begin position="675"/>
        <end position="730"/>
    </location>
</feature>
<feature type="transmembrane region" description="Helical" evidence="2">
    <location>
        <begin position="224"/>
        <end position="245"/>
    </location>
</feature>